<dbReference type="EMBL" id="CABFWF030000001">
    <property type="protein sequence ID" value="CAD7023295.1"/>
    <property type="molecule type" value="Genomic_DNA"/>
</dbReference>
<keyword evidence="3" id="KW-1185">Reference proteome</keyword>
<feature type="compositionally biased region" description="Pro residues" evidence="1">
    <location>
        <begin position="231"/>
        <end position="243"/>
    </location>
</feature>
<comment type="caution">
    <text evidence="2">The sequence shown here is derived from an EMBL/GenBank/DDBJ whole genome shotgun (WGS) entry which is preliminary data.</text>
</comment>
<evidence type="ECO:0000313" key="3">
    <source>
        <dbReference type="Proteomes" id="UP000606921"/>
    </source>
</evidence>
<reference evidence="2 3" key="1">
    <citation type="submission" date="2020-11" db="EMBL/GenBank/DDBJ databases">
        <authorList>
            <person name="Lassalle F."/>
        </authorList>
    </citation>
    <scope>NUCLEOTIDE SEQUENCE [LARGE SCALE GENOMIC DNA]</scope>
    <source>
        <strain evidence="2 3">JC140</strain>
    </source>
</reference>
<evidence type="ECO:0000313" key="2">
    <source>
        <dbReference type="EMBL" id="CAD7023295.1"/>
    </source>
</evidence>
<dbReference type="RefSeq" id="WP_235988437.1">
    <property type="nucleotide sequence ID" value="NZ_CABFWF030000001.1"/>
</dbReference>
<gene>
    <name evidence="2" type="ORF">REJC140_00158</name>
</gene>
<protein>
    <submittedName>
        <fullName evidence="2">Phage recombination protein Bet</fullName>
    </submittedName>
</protein>
<accession>A0ABN7JEE6</accession>
<feature type="region of interest" description="Disordered" evidence="1">
    <location>
        <begin position="214"/>
        <end position="263"/>
    </location>
</feature>
<evidence type="ECO:0000256" key="1">
    <source>
        <dbReference type="SAM" id="MobiDB-lite"/>
    </source>
</evidence>
<proteinExistence type="predicted"/>
<organism evidence="2 3">
    <name type="scientific">Pseudorhizobium endolithicum</name>
    <dbReference type="NCBI Taxonomy" id="1191678"/>
    <lineage>
        <taxon>Bacteria</taxon>
        <taxon>Pseudomonadati</taxon>
        <taxon>Pseudomonadota</taxon>
        <taxon>Alphaproteobacteria</taxon>
        <taxon>Hyphomicrobiales</taxon>
        <taxon>Rhizobiaceae</taxon>
        <taxon>Rhizobium/Agrobacterium group</taxon>
        <taxon>Pseudorhizobium</taxon>
    </lineage>
</organism>
<name>A0ABN7JEE6_9HYPH</name>
<dbReference type="Proteomes" id="UP000606921">
    <property type="component" value="Unassembled WGS sequence"/>
</dbReference>
<sequence>MTMNAHVPATLSAGGQVMAIVPQTFEETMRVSRAVVASGLAPSALIGKLTGDDAAAAVAVAIMSGAELGLKPMVSLRSFTVINGKPALYGDGLINVVRMSGKVAYLRTGCDEVNGKLIGYCEAKRSDTGEEKRVEFSQDDATRARLWDDRATVKKQVWENGQKVWRDNVPNDAPWYRFPKRMLAWRAAGYCLRELFGDVLGGIRDEFEAREIAEAEGMRDITPPAETENKPTPPKPPKPPAPPSSTTIDAEPARDGQPAESDFDLGGYLEEIETALAGAKDEASVEEIWNDFDAPATLETEGHADMIETAFAIKTRRLALLSPLNGG</sequence>